<organism evidence="3 4">
    <name type="scientific">Kribbella caucasensis</name>
    <dbReference type="NCBI Taxonomy" id="2512215"/>
    <lineage>
        <taxon>Bacteria</taxon>
        <taxon>Bacillati</taxon>
        <taxon>Actinomycetota</taxon>
        <taxon>Actinomycetes</taxon>
        <taxon>Propionibacteriales</taxon>
        <taxon>Kribbellaceae</taxon>
        <taxon>Kribbella</taxon>
    </lineage>
</organism>
<protein>
    <submittedName>
        <fullName evidence="3">Glucose/sorbosone dehydrogenase</fullName>
    </submittedName>
</protein>
<accession>A0A4R6KMS5</accession>
<dbReference type="Proteomes" id="UP000295388">
    <property type="component" value="Unassembled WGS sequence"/>
</dbReference>
<dbReference type="InterPro" id="IPR012938">
    <property type="entry name" value="Glc/Sorbosone_DH"/>
</dbReference>
<dbReference type="PANTHER" id="PTHR19328">
    <property type="entry name" value="HEDGEHOG-INTERACTING PROTEIN"/>
    <property type="match status" value="1"/>
</dbReference>
<dbReference type="PANTHER" id="PTHR19328:SF13">
    <property type="entry name" value="HIPL1 PROTEIN"/>
    <property type="match status" value="1"/>
</dbReference>
<comment type="caution">
    <text evidence="3">The sequence shown here is derived from an EMBL/GenBank/DDBJ whole genome shotgun (WGS) entry which is preliminary data.</text>
</comment>
<keyword evidence="4" id="KW-1185">Reference proteome</keyword>
<dbReference type="InterPro" id="IPR011041">
    <property type="entry name" value="Quinoprot_gluc/sorb_DH_b-prop"/>
</dbReference>
<feature type="compositionally biased region" description="Basic and acidic residues" evidence="1">
    <location>
        <begin position="241"/>
        <end position="256"/>
    </location>
</feature>
<proteinExistence type="predicted"/>
<sequence>MRMDGPEQPRFLHSTAADGNRIQRFTLEGNPGALRLGAPETILERLPSASYHNGGRIAFGPDGMLYATVGDAGDRESAQDLDALSGKILRMTPTGGVPRNNPFPGSLVYSYGHRNPQGIAWAADGTMYASEFGQNTWDELNTIRPGANYGWPIVEGIAGRREYVDPLQQWSPADASPSGIAVHDDTIVIANLRGQRLRVVPTDRPATSTERFAGTYGRLRDVTNAPDGTLWILTNNTDGRGNPRPDDDHIFRTPLT</sequence>
<dbReference type="InterPro" id="IPR011042">
    <property type="entry name" value="6-blade_b-propeller_TolB-like"/>
</dbReference>
<dbReference type="SUPFAM" id="SSF50952">
    <property type="entry name" value="Soluble quinoprotein glucose dehydrogenase"/>
    <property type="match status" value="1"/>
</dbReference>
<reference evidence="3 4" key="1">
    <citation type="submission" date="2019-03" db="EMBL/GenBank/DDBJ databases">
        <title>Genomic Encyclopedia of Type Strains, Phase III (KMG-III): the genomes of soil and plant-associated and newly described type strains.</title>
        <authorList>
            <person name="Whitman W."/>
        </authorList>
    </citation>
    <scope>NUCLEOTIDE SEQUENCE [LARGE SCALE GENOMIC DNA]</scope>
    <source>
        <strain evidence="3 4">VKM Ac-2527</strain>
    </source>
</reference>
<evidence type="ECO:0000313" key="3">
    <source>
        <dbReference type="EMBL" id="TDO51715.1"/>
    </source>
</evidence>
<name>A0A4R6KMS5_9ACTN</name>
<evidence type="ECO:0000313" key="4">
    <source>
        <dbReference type="Proteomes" id="UP000295388"/>
    </source>
</evidence>
<dbReference type="Pfam" id="PF07995">
    <property type="entry name" value="GSDH"/>
    <property type="match status" value="1"/>
</dbReference>
<evidence type="ECO:0000256" key="1">
    <source>
        <dbReference type="SAM" id="MobiDB-lite"/>
    </source>
</evidence>
<feature type="region of interest" description="Disordered" evidence="1">
    <location>
        <begin position="235"/>
        <end position="256"/>
    </location>
</feature>
<dbReference type="Gene3D" id="2.120.10.30">
    <property type="entry name" value="TolB, C-terminal domain"/>
    <property type="match status" value="1"/>
</dbReference>
<dbReference type="RefSeq" id="WP_202869476.1">
    <property type="nucleotide sequence ID" value="NZ_SNWQ01000003.1"/>
</dbReference>
<dbReference type="AlphaFoldDB" id="A0A4R6KMS5"/>
<dbReference type="EMBL" id="SNWQ01000003">
    <property type="protein sequence ID" value="TDO51715.1"/>
    <property type="molecule type" value="Genomic_DNA"/>
</dbReference>
<feature type="domain" description="Glucose/Sorbosone dehydrogenase" evidence="2">
    <location>
        <begin position="15"/>
        <end position="240"/>
    </location>
</feature>
<evidence type="ECO:0000259" key="2">
    <source>
        <dbReference type="Pfam" id="PF07995"/>
    </source>
</evidence>
<gene>
    <name evidence="3" type="ORF">EV643_103454</name>
</gene>